<comment type="caution">
    <text evidence="2">The sequence shown here is derived from an EMBL/GenBank/DDBJ whole genome shotgun (WGS) entry which is preliminary data.</text>
</comment>
<name>A0AA88J4T7_FICCA</name>
<keyword evidence="3" id="KW-1185">Reference proteome</keyword>
<evidence type="ECO:0000313" key="3">
    <source>
        <dbReference type="Proteomes" id="UP001187192"/>
    </source>
</evidence>
<reference evidence="2" key="1">
    <citation type="submission" date="2023-07" db="EMBL/GenBank/DDBJ databases">
        <title>draft genome sequence of fig (Ficus carica).</title>
        <authorList>
            <person name="Takahashi T."/>
            <person name="Nishimura K."/>
        </authorList>
    </citation>
    <scope>NUCLEOTIDE SEQUENCE</scope>
</reference>
<dbReference type="AlphaFoldDB" id="A0AA88J4T7"/>
<accession>A0AA88J4T7</accession>
<evidence type="ECO:0000256" key="1">
    <source>
        <dbReference type="SAM" id="MobiDB-lite"/>
    </source>
</evidence>
<gene>
    <name evidence="2" type="ORF">TIFTF001_031187</name>
</gene>
<sequence>MQKQKEHHFSRRELGLGWSACSSLGDSGSGADFPAKLHPNTALR</sequence>
<protein>
    <submittedName>
        <fullName evidence="2">Uncharacterized protein</fullName>
    </submittedName>
</protein>
<dbReference type="Proteomes" id="UP001187192">
    <property type="component" value="Unassembled WGS sequence"/>
</dbReference>
<organism evidence="2 3">
    <name type="scientific">Ficus carica</name>
    <name type="common">Common fig</name>
    <dbReference type="NCBI Taxonomy" id="3494"/>
    <lineage>
        <taxon>Eukaryota</taxon>
        <taxon>Viridiplantae</taxon>
        <taxon>Streptophyta</taxon>
        <taxon>Embryophyta</taxon>
        <taxon>Tracheophyta</taxon>
        <taxon>Spermatophyta</taxon>
        <taxon>Magnoliopsida</taxon>
        <taxon>eudicotyledons</taxon>
        <taxon>Gunneridae</taxon>
        <taxon>Pentapetalae</taxon>
        <taxon>rosids</taxon>
        <taxon>fabids</taxon>
        <taxon>Rosales</taxon>
        <taxon>Moraceae</taxon>
        <taxon>Ficeae</taxon>
        <taxon>Ficus</taxon>
    </lineage>
</organism>
<feature type="non-terminal residue" evidence="2">
    <location>
        <position position="44"/>
    </location>
</feature>
<dbReference type="EMBL" id="BTGU01000123">
    <property type="protein sequence ID" value="GMN62105.1"/>
    <property type="molecule type" value="Genomic_DNA"/>
</dbReference>
<evidence type="ECO:0000313" key="2">
    <source>
        <dbReference type="EMBL" id="GMN62105.1"/>
    </source>
</evidence>
<proteinExistence type="predicted"/>
<feature type="region of interest" description="Disordered" evidence="1">
    <location>
        <begin position="25"/>
        <end position="44"/>
    </location>
</feature>